<dbReference type="GO" id="GO:0016491">
    <property type="term" value="F:oxidoreductase activity"/>
    <property type="evidence" value="ECO:0007669"/>
    <property type="project" value="InterPro"/>
</dbReference>
<dbReference type="AlphaFoldDB" id="A0A077LTU3"/>
<dbReference type="InterPro" id="IPR012349">
    <property type="entry name" value="Split_barrel_FMN-bd"/>
</dbReference>
<evidence type="ECO:0008006" key="3">
    <source>
        <dbReference type="Google" id="ProtNLM"/>
    </source>
</evidence>
<dbReference type="Gene3D" id="2.30.110.10">
    <property type="entry name" value="Electron Transport, Fmn-binding Protein, Chain A"/>
    <property type="match status" value="1"/>
</dbReference>
<dbReference type="InterPro" id="IPR004378">
    <property type="entry name" value="F420H2_quin_Rdtase"/>
</dbReference>
<dbReference type="NCBIfam" id="TIGR00026">
    <property type="entry name" value="hi_GC_TIGR00026"/>
    <property type="match status" value="1"/>
</dbReference>
<sequence length="130" mass="14512">MVMPDAMRRINKAGPNKVLIHLGGHGAFARVEHVGRRSGTVRQTPVNAFRHGDVFTLALTYGPRTDWLRNLEAAGGGRLLFKGEWHRVGAPRPLTTEEGMARMPLLPRLILPLTGTREFVELPVLRDDRT</sequence>
<organism evidence="1 2">
    <name type="scientific">Nostocoides japonicum T1-X7</name>
    <dbReference type="NCBI Taxonomy" id="1194083"/>
    <lineage>
        <taxon>Bacteria</taxon>
        <taxon>Bacillati</taxon>
        <taxon>Actinomycetota</taxon>
        <taxon>Actinomycetes</taxon>
        <taxon>Micrococcales</taxon>
        <taxon>Intrasporangiaceae</taxon>
        <taxon>Nostocoides</taxon>
    </lineage>
</organism>
<dbReference type="RefSeq" id="WP_048553633.1">
    <property type="nucleotide sequence ID" value="NZ_HF570958.1"/>
</dbReference>
<comment type="caution">
    <text evidence="1">The sequence shown here is derived from an EMBL/GenBank/DDBJ whole genome shotgun (WGS) entry which is preliminary data.</text>
</comment>
<proteinExistence type="predicted"/>
<evidence type="ECO:0000313" key="2">
    <source>
        <dbReference type="Proteomes" id="UP000035721"/>
    </source>
</evidence>
<dbReference type="EMBL" id="CAJB01000054">
    <property type="protein sequence ID" value="CCH76791.1"/>
    <property type="molecule type" value="Genomic_DNA"/>
</dbReference>
<evidence type="ECO:0000313" key="1">
    <source>
        <dbReference type="EMBL" id="CCH76791.1"/>
    </source>
</evidence>
<dbReference type="STRING" id="1194083.BN12_1470017"/>
<keyword evidence="2" id="KW-1185">Reference proteome</keyword>
<name>A0A077LTU3_9MICO</name>
<dbReference type="OrthoDB" id="3778270at2"/>
<dbReference type="Proteomes" id="UP000035721">
    <property type="component" value="Unassembled WGS sequence"/>
</dbReference>
<dbReference type="Pfam" id="PF04075">
    <property type="entry name" value="F420H2_quin_red"/>
    <property type="match status" value="1"/>
</dbReference>
<protein>
    <recommendedName>
        <fullName evidence="3">Deazaflavin-dependent nitroreductase family protein</fullName>
    </recommendedName>
</protein>
<accession>A0A077LTU3</accession>
<reference evidence="1 2" key="1">
    <citation type="journal article" date="2013" name="ISME J.">
        <title>A metabolic model for members of the genus Tetrasphaera involved in enhanced biological phosphorus removal.</title>
        <authorList>
            <person name="Kristiansen R."/>
            <person name="Nguyen H.T.T."/>
            <person name="Saunders A.M."/>
            <person name="Nielsen J.L."/>
            <person name="Wimmer R."/>
            <person name="Le V.Q."/>
            <person name="McIlroy S.J."/>
            <person name="Petrovski S."/>
            <person name="Seviour R.J."/>
            <person name="Calteau A."/>
            <person name="Nielsen K.L."/>
            <person name="Nielsen P.H."/>
        </authorList>
    </citation>
    <scope>NUCLEOTIDE SEQUENCE [LARGE SCALE GENOMIC DNA]</scope>
    <source>
        <strain evidence="1 2">T1-X7</strain>
    </source>
</reference>
<gene>
    <name evidence="1" type="ORF">BN12_1470017</name>
</gene>